<evidence type="ECO:0000313" key="3">
    <source>
        <dbReference type="EMBL" id="KAJ5180631.1"/>
    </source>
</evidence>
<evidence type="ECO:0000259" key="2">
    <source>
        <dbReference type="Pfam" id="PF07732"/>
    </source>
</evidence>
<dbReference type="InterPro" id="IPR011707">
    <property type="entry name" value="Cu-oxidase-like_N"/>
</dbReference>
<comment type="caution">
    <text evidence="3">The sequence shown here is derived from an EMBL/GenBank/DDBJ whole genome shotgun (WGS) entry which is preliminary data.</text>
</comment>
<dbReference type="Gene3D" id="2.60.40.420">
    <property type="entry name" value="Cupredoxins - blue copper proteins"/>
    <property type="match status" value="2"/>
</dbReference>
<organism evidence="3 4">
    <name type="scientific">Penicillium capsulatum</name>
    <dbReference type="NCBI Taxonomy" id="69766"/>
    <lineage>
        <taxon>Eukaryota</taxon>
        <taxon>Fungi</taxon>
        <taxon>Dikarya</taxon>
        <taxon>Ascomycota</taxon>
        <taxon>Pezizomycotina</taxon>
        <taxon>Eurotiomycetes</taxon>
        <taxon>Eurotiomycetidae</taxon>
        <taxon>Eurotiales</taxon>
        <taxon>Aspergillaceae</taxon>
        <taxon>Penicillium</taxon>
    </lineage>
</organism>
<dbReference type="GO" id="GO:0005507">
    <property type="term" value="F:copper ion binding"/>
    <property type="evidence" value="ECO:0007669"/>
    <property type="project" value="InterPro"/>
</dbReference>
<sequence length="101" mass="11276">MFDGIPSVIQGPIYAGTGMIYEWTATQYGTARYHSHIGLQAWQGLFGGIIINGRAAQNYDEDLGVLSLNDWDNKTMRELYDYVQHYGPVKMDTGILNGTNV</sequence>
<dbReference type="AlphaFoldDB" id="A0A9W9IRW7"/>
<comment type="similarity">
    <text evidence="1">Belongs to the multicopper oxidase family.</text>
</comment>
<name>A0A9W9IRW7_9EURO</name>
<evidence type="ECO:0000313" key="4">
    <source>
        <dbReference type="Proteomes" id="UP001146351"/>
    </source>
</evidence>
<gene>
    <name evidence="3" type="ORF">N7492_003841</name>
</gene>
<accession>A0A9W9IRW7</accession>
<reference evidence="3" key="1">
    <citation type="submission" date="2022-11" db="EMBL/GenBank/DDBJ databases">
        <authorList>
            <person name="Petersen C."/>
        </authorList>
    </citation>
    <scope>NUCLEOTIDE SEQUENCE</scope>
    <source>
        <strain evidence="3">IBT 21917</strain>
    </source>
</reference>
<reference evidence="3" key="2">
    <citation type="journal article" date="2023" name="IMA Fungus">
        <title>Comparative genomic study of the Penicillium genus elucidates a diverse pangenome and 15 lateral gene transfer events.</title>
        <authorList>
            <person name="Petersen C."/>
            <person name="Sorensen T."/>
            <person name="Nielsen M.R."/>
            <person name="Sondergaard T.E."/>
            <person name="Sorensen J.L."/>
            <person name="Fitzpatrick D.A."/>
            <person name="Frisvad J.C."/>
            <person name="Nielsen K.L."/>
        </authorList>
    </citation>
    <scope>NUCLEOTIDE SEQUENCE</scope>
    <source>
        <strain evidence="3">IBT 21917</strain>
    </source>
</reference>
<protein>
    <submittedName>
        <fullName evidence="3">Multicopper oxidase</fullName>
    </submittedName>
</protein>
<evidence type="ECO:0000256" key="1">
    <source>
        <dbReference type="ARBA" id="ARBA00010609"/>
    </source>
</evidence>
<dbReference type="SUPFAM" id="SSF49503">
    <property type="entry name" value="Cupredoxins"/>
    <property type="match status" value="1"/>
</dbReference>
<dbReference type="EMBL" id="JAPQKO010000002">
    <property type="protein sequence ID" value="KAJ5180631.1"/>
    <property type="molecule type" value="Genomic_DNA"/>
</dbReference>
<dbReference type="OrthoDB" id="2121828at2759"/>
<dbReference type="Pfam" id="PF07732">
    <property type="entry name" value="Cu-oxidase_3"/>
    <property type="match status" value="1"/>
</dbReference>
<feature type="domain" description="Plastocyanin-like" evidence="2">
    <location>
        <begin position="2"/>
        <end position="54"/>
    </location>
</feature>
<proteinExistence type="inferred from homology"/>
<dbReference type="InterPro" id="IPR008972">
    <property type="entry name" value="Cupredoxin"/>
</dbReference>
<dbReference type="Proteomes" id="UP001146351">
    <property type="component" value="Unassembled WGS sequence"/>
</dbReference>
<keyword evidence="4" id="KW-1185">Reference proteome</keyword>